<feature type="non-terminal residue" evidence="1">
    <location>
        <position position="1"/>
    </location>
</feature>
<accession>A0A1B6FRS6</accession>
<proteinExistence type="predicted"/>
<feature type="non-terminal residue" evidence="1">
    <location>
        <position position="291"/>
    </location>
</feature>
<sequence>AFSQAVQDSMEVLSKGSNGGSGAVLEDIQIIVRHGWLLYKHLSRSSDISVAPDILDELKKALHKCEVAVTKQAPTSAITRQTKLVLDSVDHICDQLSVSTASCAAVDGSSTDSPGEAVNSIRDLPLDISFQSLSASQFNSYRPQWLKNKISEMKENCQTRILNLTEIVRAEEEVQSSMRTPRRAETVNNALETHKGEGGNWLTPFLSHKAERNTTLYVRTPRALVQSRVMDNSTSAGAGNLTGGEGSRSLALDITDILESLSTLADTLSSEMETNNWTLNRPTPFFSELKK</sequence>
<gene>
    <name evidence="1" type="ORF">g.47086</name>
</gene>
<dbReference type="EMBL" id="GECZ01016843">
    <property type="protein sequence ID" value="JAS52926.1"/>
    <property type="molecule type" value="Transcribed_RNA"/>
</dbReference>
<evidence type="ECO:0000313" key="1">
    <source>
        <dbReference type="EMBL" id="JAS52926.1"/>
    </source>
</evidence>
<organism evidence="1">
    <name type="scientific">Cuerna arida</name>
    <dbReference type="NCBI Taxonomy" id="1464854"/>
    <lineage>
        <taxon>Eukaryota</taxon>
        <taxon>Metazoa</taxon>
        <taxon>Ecdysozoa</taxon>
        <taxon>Arthropoda</taxon>
        <taxon>Hexapoda</taxon>
        <taxon>Insecta</taxon>
        <taxon>Pterygota</taxon>
        <taxon>Neoptera</taxon>
        <taxon>Paraneoptera</taxon>
        <taxon>Hemiptera</taxon>
        <taxon>Auchenorrhyncha</taxon>
        <taxon>Membracoidea</taxon>
        <taxon>Cicadellidae</taxon>
        <taxon>Cicadellinae</taxon>
        <taxon>Proconiini</taxon>
        <taxon>Cuerna</taxon>
    </lineage>
</organism>
<dbReference type="AlphaFoldDB" id="A0A1B6FRS6"/>
<reference evidence="1" key="1">
    <citation type="submission" date="2015-11" db="EMBL/GenBank/DDBJ databases">
        <title>De novo transcriptome assembly of four potential Pierce s Disease insect vectors from Arizona vineyards.</title>
        <authorList>
            <person name="Tassone E.E."/>
        </authorList>
    </citation>
    <scope>NUCLEOTIDE SEQUENCE</scope>
</reference>
<name>A0A1B6FRS6_9HEMI</name>
<protein>
    <submittedName>
        <fullName evidence="1">Uncharacterized protein</fullName>
    </submittedName>
</protein>